<dbReference type="InterPro" id="IPR044823">
    <property type="entry name" value="ASIL1/2-like"/>
</dbReference>
<dbReference type="OrthoDB" id="2019351at2759"/>
<dbReference type="PANTHER" id="PTHR31307">
    <property type="entry name" value="TRIHELIX TRANSCRIPTION FACTOR ASIL2"/>
    <property type="match status" value="1"/>
</dbReference>
<evidence type="ECO:0000256" key="1">
    <source>
        <dbReference type="ARBA" id="ARBA00004123"/>
    </source>
</evidence>
<feature type="compositionally biased region" description="Gly residues" evidence="7">
    <location>
        <begin position="12"/>
        <end position="22"/>
    </location>
</feature>
<reference evidence="9" key="1">
    <citation type="submission" date="2021-08" db="EMBL/GenBank/DDBJ databases">
        <title>WGS assembly of Ceratopteris richardii.</title>
        <authorList>
            <person name="Marchant D.B."/>
            <person name="Chen G."/>
            <person name="Jenkins J."/>
            <person name="Shu S."/>
            <person name="Leebens-Mack J."/>
            <person name="Grimwood J."/>
            <person name="Schmutz J."/>
            <person name="Soltis P."/>
            <person name="Soltis D."/>
            <person name="Chen Z.-H."/>
        </authorList>
    </citation>
    <scope>NUCLEOTIDE SEQUENCE</scope>
    <source>
        <strain evidence="9">Whitten #5841</strain>
        <tissue evidence="9">Leaf</tissue>
    </source>
</reference>
<evidence type="ECO:0000259" key="8">
    <source>
        <dbReference type="Pfam" id="PF13837"/>
    </source>
</evidence>
<dbReference type="GO" id="GO:0005634">
    <property type="term" value="C:nucleus"/>
    <property type="evidence" value="ECO:0007669"/>
    <property type="project" value="UniProtKB-SubCell"/>
</dbReference>
<comment type="subcellular location">
    <subcellularLocation>
        <location evidence="1">Nucleus</location>
    </subcellularLocation>
</comment>
<feature type="region of interest" description="Disordered" evidence="7">
    <location>
        <begin position="263"/>
        <end position="282"/>
    </location>
</feature>
<protein>
    <recommendedName>
        <fullName evidence="8">Myb/SANT-like DNA-binding domain-containing protein</fullName>
    </recommendedName>
</protein>
<feature type="domain" description="Myb/SANT-like DNA-binding" evidence="8">
    <location>
        <begin position="135"/>
        <end position="225"/>
    </location>
</feature>
<sequence length="457" mass="49610">MGNDEPNLSSSSGGGDGSGSCSGGSTPSLSASPPASFPAVPVGAAAPFPVSFHSAAFPGASVPLSQHHQLLQQYQHQLQQQQRLFSLRLSPAATGSPPVPSVKHSPSGTPLSSGPPTLTHPPGSSTPSDRHLRDDCWSDGATVTLIRAWGDRYLELNRGNLKQKHWEDVADCVNRRGDGCKPPKTDIQCKNRLDTLKKKYKLEKSKIITSGGTSKWAFFDSLDELIGPSKKPRKSFPLKLRSSPPRAPSSINVLPLKRLHEEPNQRPQLQPPLPPLTSTADCVSPALNHATLTPLTAGNPETLNHISGTHNQGAGAPNPHSSFPNHTLSVPSHDHSPPKFVLKPGDDACKSDGSPRTTGSRPNGENAQPRRSKRKRPHADPMQELGQAIVKLGEVYERTEIARQRTLSELEKQRIIFAKDLELQRLQFFMQAQVELAKLKHTYKHGNPGISWQTFPC</sequence>
<keyword evidence="5" id="KW-0804">Transcription</keyword>
<dbReference type="EMBL" id="CM035443">
    <property type="protein sequence ID" value="KAH7278666.1"/>
    <property type="molecule type" value="Genomic_DNA"/>
</dbReference>
<dbReference type="AlphaFoldDB" id="A0A8T2Q4U8"/>
<evidence type="ECO:0000256" key="2">
    <source>
        <dbReference type="ARBA" id="ARBA00023015"/>
    </source>
</evidence>
<dbReference type="InterPro" id="IPR044822">
    <property type="entry name" value="Myb_DNA-bind_4"/>
</dbReference>
<dbReference type="Pfam" id="PF13837">
    <property type="entry name" value="Myb_DNA-bind_4"/>
    <property type="match status" value="1"/>
</dbReference>
<dbReference type="FunFam" id="1.10.10.60:FF:000104">
    <property type="entry name" value="trihelix transcription factor ASIL2"/>
    <property type="match status" value="1"/>
</dbReference>
<feature type="region of interest" description="Disordered" evidence="7">
    <location>
        <begin position="1"/>
        <end position="43"/>
    </location>
</feature>
<comment type="caution">
    <text evidence="9">The sequence shown here is derived from an EMBL/GenBank/DDBJ whole genome shotgun (WGS) entry which is preliminary data.</text>
</comment>
<keyword evidence="2" id="KW-0805">Transcription regulation</keyword>
<dbReference type="Proteomes" id="UP000825935">
    <property type="component" value="Chromosome 38"/>
</dbReference>
<feature type="region of interest" description="Disordered" evidence="7">
    <location>
        <begin position="230"/>
        <end position="258"/>
    </location>
</feature>
<keyword evidence="4" id="KW-0238">DNA-binding</keyword>
<feature type="compositionally biased region" description="Low complexity" evidence="7">
    <location>
        <begin position="101"/>
        <end position="127"/>
    </location>
</feature>
<dbReference type="OMA" id="AVENNHH"/>
<feature type="region of interest" description="Disordered" evidence="7">
    <location>
        <begin position="91"/>
        <end position="134"/>
    </location>
</feature>
<name>A0A8T2Q4U8_CERRI</name>
<feature type="region of interest" description="Disordered" evidence="7">
    <location>
        <begin position="292"/>
        <end position="384"/>
    </location>
</feature>
<gene>
    <name evidence="9" type="ORF">KP509_38G051400</name>
</gene>
<evidence type="ECO:0000313" key="10">
    <source>
        <dbReference type="Proteomes" id="UP000825935"/>
    </source>
</evidence>
<feature type="compositionally biased region" description="Polar residues" evidence="7">
    <location>
        <begin position="319"/>
        <end position="330"/>
    </location>
</feature>
<dbReference type="GO" id="GO:0000976">
    <property type="term" value="F:transcription cis-regulatory region binding"/>
    <property type="evidence" value="ECO:0007669"/>
    <property type="project" value="TreeGrafter"/>
</dbReference>
<evidence type="ECO:0000256" key="3">
    <source>
        <dbReference type="ARBA" id="ARBA00023054"/>
    </source>
</evidence>
<evidence type="ECO:0000256" key="6">
    <source>
        <dbReference type="ARBA" id="ARBA00023242"/>
    </source>
</evidence>
<evidence type="ECO:0000313" key="9">
    <source>
        <dbReference type="EMBL" id="KAH7278666.1"/>
    </source>
</evidence>
<dbReference type="PANTHER" id="PTHR31307:SF4">
    <property type="entry name" value="TRIHELIX TRANSCRIPTION FACTOR ASIL2"/>
    <property type="match status" value="1"/>
</dbReference>
<feature type="compositionally biased region" description="Polar residues" evidence="7">
    <location>
        <begin position="354"/>
        <end position="366"/>
    </location>
</feature>
<dbReference type="Gene3D" id="1.10.10.60">
    <property type="entry name" value="Homeodomain-like"/>
    <property type="match status" value="1"/>
</dbReference>
<keyword evidence="10" id="KW-1185">Reference proteome</keyword>
<organism evidence="9 10">
    <name type="scientific">Ceratopteris richardii</name>
    <name type="common">Triangle waterfern</name>
    <dbReference type="NCBI Taxonomy" id="49495"/>
    <lineage>
        <taxon>Eukaryota</taxon>
        <taxon>Viridiplantae</taxon>
        <taxon>Streptophyta</taxon>
        <taxon>Embryophyta</taxon>
        <taxon>Tracheophyta</taxon>
        <taxon>Polypodiopsida</taxon>
        <taxon>Polypodiidae</taxon>
        <taxon>Polypodiales</taxon>
        <taxon>Pteridineae</taxon>
        <taxon>Pteridaceae</taxon>
        <taxon>Parkerioideae</taxon>
        <taxon>Ceratopteris</taxon>
    </lineage>
</organism>
<accession>A0A8T2Q4U8</accession>
<feature type="compositionally biased region" description="Low complexity" evidence="7">
    <location>
        <begin position="23"/>
        <end position="43"/>
    </location>
</feature>
<keyword evidence="6" id="KW-0539">Nucleus</keyword>
<proteinExistence type="predicted"/>
<evidence type="ECO:0000256" key="7">
    <source>
        <dbReference type="SAM" id="MobiDB-lite"/>
    </source>
</evidence>
<feature type="compositionally biased region" description="Polar residues" evidence="7">
    <location>
        <begin position="292"/>
        <end position="312"/>
    </location>
</feature>
<evidence type="ECO:0000256" key="4">
    <source>
        <dbReference type="ARBA" id="ARBA00023125"/>
    </source>
</evidence>
<keyword evidence="3" id="KW-0175">Coiled coil</keyword>
<evidence type="ECO:0000256" key="5">
    <source>
        <dbReference type="ARBA" id="ARBA00023163"/>
    </source>
</evidence>